<proteinExistence type="predicted"/>
<gene>
    <name evidence="1" type="ORF">H6G94_27680</name>
</gene>
<dbReference type="EMBL" id="JACJTC010000022">
    <property type="protein sequence ID" value="MBD2615013.1"/>
    <property type="molecule type" value="Genomic_DNA"/>
</dbReference>
<accession>A0ABR8HIV6</accession>
<sequence>MVLAYYFEDHSHLRNKLRILENYGLIYEITYNDVARFVISEELAAYLTSDSQQLD</sequence>
<evidence type="ECO:0000313" key="1">
    <source>
        <dbReference type="EMBL" id="MBD2615013.1"/>
    </source>
</evidence>
<organism evidence="1 2">
    <name type="scientific">Nostoc punctiforme FACHB-252</name>
    <dbReference type="NCBI Taxonomy" id="1357509"/>
    <lineage>
        <taxon>Bacteria</taxon>
        <taxon>Bacillati</taxon>
        <taxon>Cyanobacteriota</taxon>
        <taxon>Cyanophyceae</taxon>
        <taxon>Nostocales</taxon>
        <taxon>Nostocaceae</taxon>
        <taxon>Nostoc</taxon>
    </lineage>
</organism>
<protein>
    <submittedName>
        <fullName evidence="1">Uncharacterized protein</fullName>
    </submittedName>
</protein>
<reference evidence="1 2" key="1">
    <citation type="journal article" date="2020" name="ISME J.">
        <title>Comparative genomics reveals insights into cyanobacterial evolution and habitat adaptation.</title>
        <authorList>
            <person name="Chen M.Y."/>
            <person name="Teng W.K."/>
            <person name="Zhao L."/>
            <person name="Hu C.X."/>
            <person name="Zhou Y.K."/>
            <person name="Han B.P."/>
            <person name="Song L.R."/>
            <person name="Shu W.S."/>
        </authorList>
    </citation>
    <scope>NUCLEOTIDE SEQUENCE [LARGE SCALE GENOMIC DNA]</scope>
    <source>
        <strain evidence="1 2">FACHB-252</strain>
    </source>
</reference>
<comment type="caution">
    <text evidence="1">The sequence shown here is derived from an EMBL/GenBank/DDBJ whole genome shotgun (WGS) entry which is preliminary data.</text>
</comment>
<keyword evidence="2" id="KW-1185">Reference proteome</keyword>
<name>A0ABR8HIV6_NOSPU</name>
<dbReference type="Proteomes" id="UP000606396">
    <property type="component" value="Unassembled WGS sequence"/>
</dbReference>
<dbReference type="RefSeq" id="WP_190951818.1">
    <property type="nucleotide sequence ID" value="NZ_JACJTC010000022.1"/>
</dbReference>
<evidence type="ECO:0000313" key="2">
    <source>
        <dbReference type="Proteomes" id="UP000606396"/>
    </source>
</evidence>